<feature type="domain" description="HTH araC/xylS-type" evidence="9">
    <location>
        <begin position="434"/>
        <end position="531"/>
    </location>
</feature>
<dbReference type="AlphaFoldDB" id="A0A1G5I954"/>
<feature type="domain" description="Response regulatory" evidence="10">
    <location>
        <begin position="5"/>
        <end position="122"/>
    </location>
</feature>
<reference evidence="12" key="1">
    <citation type="submission" date="2016-10" db="EMBL/GenBank/DDBJ databases">
        <authorList>
            <person name="Varghese N."/>
            <person name="Submissions S."/>
        </authorList>
    </citation>
    <scope>NUCLEOTIDE SEQUENCE [LARGE SCALE GENOMIC DNA]</scope>
    <source>
        <strain evidence="12">BL9</strain>
    </source>
</reference>
<dbReference type="GO" id="GO:0005737">
    <property type="term" value="C:cytoplasm"/>
    <property type="evidence" value="ECO:0007669"/>
    <property type="project" value="UniProtKB-SubCell"/>
</dbReference>
<dbReference type="SUPFAM" id="SSF46689">
    <property type="entry name" value="Homeodomain-like"/>
    <property type="match status" value="2"/>
</dbReference>
<evidence type="ECO:0000313" key="12">
    <source>
        <dbReference type="Proteomes" id="UP000198538"/>
    </source>
</evidence>
<dbReference type="SUPFAM" id="SSF52172">
    <property type="entry name" value="CheY-like"/>
    <property type="match status" value="1"/>
</dbReference>
<dbReference type="Proteomes" id="UP000198538">
    <property type="component" value="Unassembled WGS sequence"/>
</dbReference>
<dbReference type="InterPro" id="IPR009057">
    <property type="entry name" value="Homeodomain-like_sf"/>
</dbReference>
<keyword evidence="12" id="KW-1185">Reference proteome</keyword>
<dbReference type="GO" id="GO:0000160">
    <property type="term" value="P:phosphorelay signal transduction system"/>
    <property type="evidence" value="ECO:0007669"/>
    <property type="project" value="UniProtKB-KW"/>
</dbReference>
<comment type="subcellular location">
    <subcellularLocation>
        <location evidence="1">Cytoplasm</location>
    </subcellularLocation>
</comment>
<protein>
    <submittedName>
        <fullName evidence="11">Two-component system, response regulator YesN</fullName>
    </submittedName>
</protein>
<gene>
    <name evidence="11" type="ORF">SAMN05720606_108126</name>
</gene>
<dbReference type="InterPro" id="IPR020449">
    <property type="entry name" value="Tscrpt_reg_AraC-type_HTH"/>
</dbReference>
<evidence type="ECO:0000256" key="6">
    <source>
        <dbReference type="ARBA" id="ARBA00023125"/>
    </source>
</evidence>
<keyword evidence="4" id="KW-0902">Two-component regulatory system</keyword>
<dbReference type="Pfam" id="PF17853">
    <property type="entry name" value="GGDEF_2"/>
    <property type="match status" value="1"/>
</dbReference>
<dbReference type="GO" id="GO:0003700">
    <property type="term" value="F:DNA-binding transcription factor activity"/>
    <property type="evidence" value="ECO:0007669"/>
    <property type="project" value="InterPro"/>
</dbReference>
<dbReference type="InterPro" id="IPR001789">
    <property type="entry name" value="Sig_transdc_resp-reg_receiver"/>
</dbReference>
<dbReference type="RefSeq" id="WP_090920174.1">
    <property type="nucleotide sequence ID" value="NZ_FMVM01000008.1"/>
</dbReference>
<dbReference type="InterPro" id="IPR041522">
    <property type="entry name" value="CdaR_GGDEF"/>
</dbReference>
<dbReference type="GO" id="GO:0043565">
    <property type="term" value="F:sequence-specific DNA binding"/>
    <property type="evidence" value="ECO:0007669"/>
    <property type="project" value="InterPro"/>
</dbReference>
<evidence type="ECO:0000256" key="4">
    <source>
        <dbReference type="ARBA" id="ARBA00023012"/>
    </source>
</evidence>
<accession>A0A1G5I954</accession>
<dbReference type="Gene3D" id="3.40.50.2300">
    <property type="match status" value="1"/>
</dbReference>
<dbReference type="Pfam" id="PF12833">
    <property type="entry name" value="HTH_18"/>
    <property type="match status" value="1"/>
</dbReference>
<keyword evidence="7" id="KW-0804">Transcription</keyword>
<evidence type="ECO:0000256" key="3">
    <source>
        <dbReference type="ARBA" id="ARBA00022553"/>
    </source>
</evidence>
<evidence type="ECO:0000256" key="8">
    <source>
        <dbReference type="PROSITE-ProRule" id="PRU00169"/>
    </source>
</evidence>
<dbReference type="CDD" id="cd17536">
    <property type="entry name" value="REC_YesN-like"/>
    <property type="match status" value="1"/>
</dbReference>
<dbReference type="EMBL" id="FMVM01000008">
    <property type="protein sequence ID" value="SCY72686.1"/>
    <property type="molecule type" value="Genomic_DNA"/>
</dbReference>
<evidence type="ECO:0000313" key="11">
    <source>
        <dbReference type="EMBL" id="SCY72686.1"/>
    </source>
</evidence>
<keyword evidence="5" id="KW-0805">Transcription regulation</keyword>
<dbReference type="SMART" id="SM00448">
    <property type="entry name" value="REC"/>
    <property type="match status" value="1"/>
</dbReference>
<dbReference type="InterPro" id="IPR018062">
    <property type="entry name" value="HTH_AraC-typ_CS"/>
</dbReference>
<dbReference type="Gene3D" id="1.10.10.60">
    <property type="entry name" value="Homeodomain-like"/>
    <property type="match status" value="2"/>
</dbReference>
<dbReference type="InterPro" id="IPR051552">
    <property type="entry name" value="HptR"/>
</dbReference>
<dbReference type="InterPro" id="IPR018060">
    <property type="entry name" value="HTH_AraC"/>
</dbReference>
<keyword evidence="6" id="KW-0238">DNA-binding</keyword>
<keyword evidence="3 8" id="KW-0597">Phosphoprotein</keyword>
<feature type="modified residue" description="4-aspartylphosphate" evidence="8">
    <location>
        <position position="57"/>
    </location>
</feature>
<dbReference type="PROSITE" id="PS50110">
    <property type="entry name" value="RESPONSE_REGULATORY"/>
    <property type="match status" value="1"/>
</dbReference>
<evidence type="ECO:0000256" key="1">
    <source>
        <dbReference type="ARBA" id="ARBA00004496"/>
    </source>
</evidence>
<evidence type="ECO:0000256" key="7">
    <source>
        <dbReference type="ARBA" id="ARBA00023163"/>
    </source>
</evidence>
<dbReference type="PRINTS" id="PR00032">
    <property type="entry name" value="HTHARAC"/>
</dbReference>
<dbReference type="PROSITE" id="PS00041">
    <property type="entry name" value="HTH_ARAC_FAMILY_1"/>
    <property type="match status" value="1"/>
</dbReference>
<dbReference type="InterPro" id="IPR011006">
    <property type="entry name" value="CheY-like_superfamily"/>
</dbReference>
<dbReference type="PANTHER" id="PTHR42713">
    <property type="entry name" value="HISTIDINE KINASE-RELATED"/>
    <property type="match status" value="1"/>
</dbReference>
<dbReference type="STRING" id="582692.SAMN05720606_108126"/>
<evidence type="ECO:0000256" key="2">
    <source>
        <dbReference type="ARBA" id="ARBA00022490"/>
    </source>
</evidence>
<dbReference type="Pfam" id="PF00072">
    <property type="entry name" value="Response_reg"/>
    <property type="match status" value="1"/>
</dbReference>
<name>A0A1G5I954_9BACL</name>
<dbReference type="PROSITE" id="PS01124">
    <property type="entry name" value="HTH_ARAC_FAMILY_2"/>
    <property type="match status" value="1"/>
</dbReference>
<organism evidence="11 12">
    <name type="scientific">Paenibacillus polysaccharolyticus</name>
    <dbReference type="NCBI Taxonomy" id="582692"/>
    <lineage>
        <taxon>Bacteria</taxon>
        <taxon>Bacillati</taxon>
        <taxon>Bacillota</taxon>
        <taxon>Bacilli</taxon>
        <taxon>Bacillales</taxon>
        <taxon>Paenibacillaceae</taxon>
        <taxon>Paenibacillus</taxon>
    </lineage>
</organism>
<proteinExistence type="predicted"/>
<sequence>MEQLTMCVMDDIQAVVKGIVSTIPWVDHEVRIVGTANNGEQGWSLLTEQQPDIVITDIKMPRLSGLELMKRAMDAGLRSKFIFISGYSDFQYAQEAIKLGAFDYLLKPFTPEEILGAVLKVRQVIESEQAKSQQLQKLKQKAVSSSEYERHSYLLGLLRHEIGGFLNESRWDELDIELDSSNLNVMVIEVDGYTRYGSTMHLDAEIVPFAVQNIVSETLNRYTRSVVLRENRYRLAAIFNTSEQIDLSDLMEQCRHNVEQYSKKTISIGVGTIARRPQEIWISYANADKAISYRFYSEGNCIFQYAELENQDVVAPVYPLEKEKELFYALKCGNESSCHRIIDDILEVWQNAKGFPEPLTMIRLLSGLAFAIYRAFCDEITEEERLRLEADLTVLEAMRSLTFEGWGAYIKHFSSMGCEIMDKKRLTDVKQAISKSQEFISMNLSENLTLQTCAQSVHLSPSYFANAFKKETGMTLIQYITKLRMEKAKELLVAGVQVQEICQMLGYEDRPYFSGLFKKYCGMTPTHFRQMYENG</sequence>
<dbReference type="PANTHER" id="PTHR42713:SF3">
    <property type="entry name" value="TRANSCRIPTIONAL REGULATORY PROTEIN HPTR"/>
    <property type="match status" value="1"/>
</dbReference>
<keyword evidence="2" id="KW-0963">Cytoplasm</keyword>
<evidence type="ECO:0000256" key="5">
    <source>
        <dbReference type="ARBA" id="ARBA00023015"/>
    </source>
</evidence>
<evidence type="ECO:0000259" key="10">
    <source>
        <dbReference type="PROSITE" id="PS50110"/>
    </source>
</evidence>
<dbReference type="SMART" id="SM00342">
    <property type="entry name" value="HTH_ARAC"/>
    <property type="match status" value="1"/>
</dbReference>
<evidence type="ECO:0000259" key="9">
    <source>
        <dbReference type="PROSITE" id="PS01124"/>
    </source>
</evidence>